<evidence type="ECO:0000313" key="2">
    <source>
        <dbReference type="EMBL" id="SEN79476.1"/>
    </source>
</evidence>
<dbReference type="AlphaFoldDB" id="A0A1H8JGN5"/>
<evidence type="ECO:0000313" key="3">
    <source>
        <dbReference type="Proteomes" id="UP000198814"/>
    </source>
</evidence>
<dbReference type="STRING" id="42354.SAMN05216333_101191"/>
<reference evidence="3" key="1">
    <citation type="submission" date="2016-10" db="EMBL/GenBank/DDBJ databases">
        <authorList>
            <person name="Varghese N."/>
            <person name="Submissions S."/>
        </authorList>
    </citation>
    <scope>NUCLEOTIDE SEQUENCE [LARGE SCALE GENOMIC DNA]</scope>
    <source>
        <strain evidence="3">Nm76</strain>
    </source>
</reference>
<dbReference type="Proteomes" id="UP000198814">
    <property type="component" value="Unassembled WGS sequence"/>
</dbReference>
<protein>
    <submittedName>
        <fullName evidence="2">Uncharacterized protein</fullName>
    </submittedName>
</protein>
<sequence length="56" mass="6482">MRMVVQGQVEIELIVLGLFGKSMRRQVILMNIQILKCFWITCVLSLFLIISLSRVT</sequence>
<proteinExistence type="predicted"/>
<keyword evidence="3" id="KW-1185">Reference proteome</keyword>
<accession>A0A1H8JGN5</accession>
<evidence type="ECO:0000256" key="1">
    <source>
        <dbReference type="SAM" id="Phobius"/>
    </source>
</evidence>
<keyword evidence="1" id="KW-0812">Transmembrane</keyword>
<keyword evidence="1" id="KW-0472">Membrane</keyword>
<keyword evidence="1" id="KW-1133">Transmembrane helix</keyword>
<feature type="transmembrane region" description="Helical" evidence="1">
    <location>
        <begin position="28"/>
        <end position="50"/>
    </location>
</feature>
<organism evidence="2 3">
    <name type="scientific">Nitrosomonas oligotropha</name>
    <dbReference type="NCBI Taxonomy" id="42354"/>
    <lineage>
        <taxon>Bacteria</taxon>
        <taxon>Pseudomonadati</taxon>
        <taxon>Pseudomonadota</taxon>
        <taxon>Betaproteobacteria</taxon>
        <taxon>Nitrosomonadales</taxon>
        <taxon>Nitrosomonadaceae</taxon>
        <taxon>Nitrosomonas</taxon>
    </lineage>
</organism>
<dbReference type="EMBL" id="FODO01000001">
    <property type="protein sequence ID" value="SEN79476.1"/>
    <property type="molecule type" value="Genomic_DNA"/>
</dbReference>
<name>A0A1H8JGN5_9PROT</name>
<gene>
    <name evidence="2" type="ORF">SAMN05216333_101191</name>
</gene>